<keyword evidence="2 4" id="KW-0807">Transducer</keyword>
<dbReference type="SMART" id="SM00304">
    <property type="entry name" value="HAMP"/>
    <property type="match status" value="1"/>
</dbReference>
<keyword evidence="5" id="KW-0472">Membrane</keyword>
<name>A0A4R1GVC6_9GAMM</name>
<dbReference type="Pfam" id="PF00015">
    <property type="entry name" value="MCPsignal"/>
    <property type="match status" value="1"/>
</dbReference>
<dbReference type="RefSeq" id="WP_132286668.1">
    <property type="nucleotide sequence ID" value="NZ_SMFU01000007.1"/>
</dbReference>
<dbReference type="CDD" id="cd11386">
    <property type="entry name" value="MCP_signal"/>
    <property type="match status" value="1"/>
</dbReference>
<dbReference type="GO" id="GO:0007165">
    <property type="term" value="P:signal transduction"/>
    <property type="evidence" value="ECO:0007669"/>
    <property type="project" value="UniProtKB-KW"/>
</dbReference>
<dbReference type="Pfam" id="PF16591">
    <property type="entry name" value="HBM"/>
    <property type="match status" value="1"/>
</dbReference>
<dbReference type="CDD" id="cd06225">
    <property type="entry name" value="HAMP"/>
    <property type="match status" value="1"/>
</dbReference>
<feature type="domain" description="HAMP" evidence="7">
    <location>
        <begin position="321"/>
        <end position="373"/>
    </location>
</feature>
<comment type="subcellular location">
    <subcellularLocation>
        <location evidence="1">Membrane</location>
    </subcellularLocation>
</comment>
<reference evidence="9 10" key="1">
    <citation type="submission" date="2019-03" db="EMBL/GenBank/DDBJ databases">
        <title>Genomic Encyclopedia of Archaeal and Bacterial Type Strains, Phase II (KMG-II): from individual species to whole genera.</title>
        <authorList>
            <person name="Goeker M."/>
        </authorList>
    </citation>
    <scope>NUCLEOTIDE SEQUENCE [LARGE SCALE GENOMIC DNA]</scope>
    <source>
        <strain evidence="9 10">DSM 27697</strain>
    </source>
</reference>
<evidence type="ECO:0000313" key="10">
    <source>
        <dbReference type="Proteomes" id="UP000294546"/>
    </source>
</evidence>
<evidence type="ECO:0000256" key="1">
    <source>
        <dbReference type="ARBA" id="ARBA00004370"/>
    </source>
</evidence>
<comment type="caution">
    <text evidence="9">The sequence shown here is derived from an EMBL/GenBank/DDBJ whole genome shotgun (WGS) entry which is preliminary data.</text>
</comment>
<dbReference type="PROSITE" id="PS50885">
    <property type="entry name" value="HAMP"/>
    <property type="match status" value="1"/>
</dbReference>
<dbReference type="Proteomes" id="UP000294546">
    <property type="component" value="Unassembled WGS sequence"/>
</dbReference>
<evidence type="ECO:0000259" key="7">
    <source>
        <dbReference type="PROSITE" id="PS50885"/>
    </source>
</evidence>
<dbReference type="Pfam" id="PF00672">
    <property type="entry name" value="HAMP"/>
    <property type="match status" value="1"/>
</dbReference>
<evidence type="ECO:0000256" key="2">
    <source>
        <dbReference type="ARBA" id="ARBA00023224"/>
    </source>
</evidence>
<protein>
    <submittedName>
        <fullName evidence="9">Methyl-accepting chemotaxis protein</fullName>
    </submittedName>
</protein>
<dbReference type="FunFam" id="1.10.287.950:FF:000001">
    <property type="entry name" value="Methyl-accepting chemotaxis sensory transducer"/>
    <property type="match status" value="1"/>
</dbReference>
<dbReference type="GO" id="GO:0006935">
    <property type="term" value="P:chemotaxis"/>
    <property type="evidence" value="ECO:0007669"/>
    <property type="project" value="UniProtKB-ARBA"/>
</dbReference>
<feature type="domain" description="HBM" evidence="8">
    <location>
        <begin position="43"/>
        <end position="294"/>
    </location>
</feature>
<organism evidence="9 10">
    <name type="scientific">Marinobacterium mangrovicola</name>
    <dbReference type="NCBI Taxonomy" id="1476959"/>
    <lineage>
        <taxon>Bacteria</taxon>
        <taxon>Pseudomonadati</taxon>
        <taxon>Pseudomonadota</taxon>
        <taxon>Gammaproteobacteria</taxon>
        <taxon>Oceanospirillales</taxon>
        <taxon>Oceanospirillaceae</taxon>
        <taxon>Marinobacterium</taxon>
    </lineage>
</organism>
<keyword evidence="5" id="KW-0812">Transmembrane</keyword>
<dbReference type="SUPFAM" id="SSF58104">
    <property type="entry name" value="Methyl-accepting chemotaxis protein (MCP) signaling domain"/>
    <property type="match status" value="1"/>
</dbReference>
<dbReference type="Gene3D" id="1.10.287.950">
    <property type="entry name" value="Methyl-accepting chemotaxis protein"/>
    <property type="match status" value="1"/>
</dbReference>
<feature type="domain" description="Methyl-accepting transducer" evidence="6">
    <location>
        <begin position="378"/>
        <end position="614"/>
    </location>
</feature>
<accession>A0A4R1GVC6</accession>
<sequence>MGITKLLENISIGKKLLIGFGTILLLTLVVAVVGGHGLSLAKESSEKVTLAEDINVALLDAKSARQRYLRTGADADYDALVEHIEQMEAHVNQLKGRDLAAGEKAALDELGRDLVVYQRSLTKILDLKSERVNTRKEWAAYGSELLRLLGEITEEANRIALQRDNWKAAAVAEKVYHRYTMARYRVRGYLITLAAADNSSENGSRALDETIDKIVAEFNDLADTLRQSQIGISRSTLNEAASNLNQYGEYLMRVHQIDNRLGDTQLELVAAAIELSQDVEQVLQEQAASQIADTEQSNLILAGVTALAMVLGVLLTLLISRVISKPLAHAANVAHRIAEGDLTQKIERDRSDEIGDLMSAMAQMNSRLRELLGRIDQGVTELTSASSQINSSAEKNQEGMQLQRAETDQVAAAINEMTVAVQEVARSAEDASGAADDADNQAKEGVKGISGTVETITRMATEIASTAEAMGELKVQSDDIGRVIDVIKGIAEQTNLLALNAAIEAARAGDAGRGFAVVADEVRGLAQRTQESTTEIEELIGNLQHNAERSLVMMESGQQMTRESVSSTHTTGSLLDNIANAVSLIQQMNQQIATAAEEQGSVAEEINQSVVRVRDITETSANSSSETVAATRMLVDVSRNLQGLVKEFKV</sequence>
<dbReference type="AlphaFoldDB" id="A0A4R1GVC6"/>
<gene>
    <name evidence="9" type="ORF">CLV83_0366</name>
</gene>
<evidence type="ECO:0000256" key="4">
    <source>
        <dbReference type="PROSITE-ProRule" id="PRU00284"/>
    </source>
</evidence>
<dbReference type="OrthoDB" id="6376221at2"/>
<evidence type="ECO:0000259" key="6">
    <source>
        <dbReference type="PROSITE" id="PS50111"/>
    </source>
</evidence>
<dbReference type="PANTHER" id="PTHR32089:SF120">
    <property type="entry name" value="METHYL-ACCEPTING CHEMOTAXIS PROTEIN TLPQ"/>
    <property type="match status" value="1"/>
</dbReference>
<dbReference type="PANTHER" id="PTHR32089">
    <property type="entry name" value="METHYL-ACCEPTING CHEMOTAXIS PROTEIN MCPB"/>
    <property type="match status" value="1"/>
</dbReference>
<dbReference type="Gene3D" id="6.10.340.10">
    <property type="match status" value="1"/>
</dbReference>
<keyword evidence="5" id="KW-1133">Transmembrane helix</keyword>
<dbReference type="InterPro" id="IPR004089">
    <property type="entry name" value="MCPsignal_dom"/>
</dbReference>
<keyword evidence="10" id="KW-1185">Reference proteome</keyword>
<dbReference type="GO" id="GO:0016020">
    <property type="term" value="C:membrane"/>
    <property type="evidence" value="ECO:0007669"/>
    <property type="project" value="UniProtKB-SubCell"/>
</dbReference>
<dbReference type="InterPro" id="IPR003660">
    <property type="entry name" value="HAMP_dom"/>
</dbReference>
<comment type="similarity">
    <text evidence="3">Belongs to the methyl-accepting chemotaxis (MCP) protein family.</text>
</comment>
<evidence type="ECO:0000256" key="3">
    <source>
        <dbReference type="ARBA" id="ARBA00029447"/>
    </source>
</evidence>
<evidence type="ECO:0000256" key="5">
    <source>
        <dbReference type="SAM" id="Phobius"/>
    </source>
</evidence>
<evidence type="ECO:0000259" key="8">
    <source>
        <dbReference type="PROSITE" id="PS51753"/>
    </source>
</evidence>
<dbReference type="EMBL" id="SMFU01000007">
    <property type="protein sequence ID" value="TCK08292.1"/>
    <property type="molecule type" value="Genomic_DNA"/>
</dbReference>
<dbReference type="PROSITE" id="PS51753">
    <property type="entry name" value="HBM"/>
    <property type="match status" value="1"/>
</dbReference>
<dbReference type="InterPro" id="IPR032255">
    <property type="entry name" value="HBM"/>
</dbReference>
<dbReference type="SMART" id="SM01358">
    <property type="entry name" value="HBM"/>
    <property type="match status" value="1"/>
</dbReference>
<dbReference type="PROSITE" id="PS50111">
    <property type="entry name" value="CHEMOTAXIS_TRANSDUC_2"/>
    <property type="match status" value="1"/>
</dbReference>
<feature type="transmembrane region" description="Helical" evidence="5">
    <location>
        <begin position="299"/>
        <end position="319"/>
    </location>
</feature>
<evidence type="ECO:0000313" key="9">
    <source>
        <dbReference type="EMBL" id="TCK08292.1"/>
    </source>
</evidence>
<proteinExistence type="inferred from homology"/>
<dbReference type="SMART" id="SM00283">
    <property type="entry name" value="MA"/>
    <property type="match status" value="1"/>
</dbReference>